<sequence length="154" mass="16774">MRGDILFCCTLNIVFRTEAVKVQRAEGATVRVGLRAISVSSVNRNNWRLRTNGSRCYPVGAGTMQEVRADSETAVAWLSARNDTEQERKRLFCVTGTSRARTSKTCRAVGYGVRLITQPPGVALQLMFCVSYFVAPYTVSPPVPSCPDTPAPGG</sequence>
<protein>
    <submittedName>
        <fullName evidence="1">Uncharacterized protein</fullName>
    </submittedName>
</protein>
<name>A0A379TGK3_SALER</name>
<proteinExistence type="predicted"/>
<dbReference type="AlphaFoldDB" id="A0A379TGK3"/>
<evidence type="ECO:0000313" key="2">
    <source>
        <dbReference type="Proteomes" id="UP000254741"/>
    </source>
</evidence>
<reference evidence="1 2" key="1">
    <citation type="submission" date="2018-06" db="EMBL/GenBank/DDBJ databases">
        <authorList>
            <consortium name="Pathogen Informatics"/>
            <person name="Doyle S."/>
        </authorList>
    </citation>
    <scope>NUCLEOTIDE SEQUENCE [LARGE SCALE GENOMIC DNA]</scope>
    <source>
        <strain evidence="1 2">NCTC8297</strain>
    </source>
</reference>
<organism evidence="1 2">
    <name type="scientific">Salmonella enterica subsp. arizonae</name>
    <dbReference type="NCBI Taxonomy" id="59203"/>
    <lineage>
        <taxon>Bacteria</taxon>
        <taxon>Pseudomonadati</taxon>
        <taxon>Pseudomonadota</taxon>
        <taxon>Gammaproteobacteria</taxon>
        <taxon>Enterobacterales</taxon>
        <taxon>Enterobacteriaceae</taxon>
        <taxon>Salmonella</taxon>
    </lineage>
</organism>
<dbReference type="Proteomes" id="UP000254741">
    <property type="component" value="Unassembled WGS sequence"/>
</dbReference>
<accession>A0A379TGK3</accession>
<evidence type="ECO:0000313" key="1">
    <source>
        <dbReference type="EMBL" id="SUG49777.1"/>
    </source>
</evidence>
<gene>
    <name evidence="1" type="ORF">NCTC8297_05128</name>
</gene>
<dbReference type="EMBL" id="UGXG01000002">
    <property type="protein sequence ID" value="SUG49777.1"/>
    <property type="molecule type" value="Genomic_DNA"/>
</dbReference>